<dbReference type="PROSITE" id="PS51186">
    <property type="entry name" value="GNAT"/>
    <property type="match status" value="1"/>
</dbReference>
<feature type="domain" description="N-acetyltransferase" evidence="3">
    <location>
        <begin position="3"/>
        <end position="120"/>
    </location>
</feature>
<dbReference type="CDD" id="cd04301">
    <property type="entry name" value="NAT_SF"/>
    <property type="match status" value="1"/>
</dbReference>
<name>A0ABT6GZX0_9BACI</name>
<dbReference type="Gene3D" id="3.40.630.30">
    <property type="match status" value="1"/>
</dbReference>
<evidence type="ECO:0000313" key="5">
    <source>
        <dbReference type="Proteomes" id="UP001218246"/>
    </source>
</evidence>
<comment type="caution">
    <text evidence="4">The sequence shown here is derived from an EMBL/GenBank/DDBJ whole genome shotgun (WGS) entry which is preliminary data.</text>
</comment>
<dbReference type="Proteomes" id="UP001218246">
    <property type="component" value="Unassembled WGS sequence"/>
</dbReference>
<keyword evidence="5" id="KW-1185">Reference proteome</keyword>
<accession>A0ABT6GZX0</accession>
<dbReference type="PANTHER" id="PTHR43800">
    <property type="entry name" value="PEPTIDYL-LYSINE N-ACETYLTRANSFERASE YJAB"/>
    <property type="match status" value="1"/>
</dbReference>
<dbReference type="InterPro" id="IPR016181">
    <property type="entry name" value="Acyl_CoA_acyltransferase"/>
</dbReference>
<keyword evidence="2" id="KW-0012">Acyltransferase</keyword>
<evidence type="ECO:0000256" key="1">
    <source>
        <dbReference type="ARBA" id="ARBA00022679"/>
    </source>
</evidence>
<keyword evidence="1" id="KW-0808">Transferase</keyword>
<dbReference type="EMBL" id="JARULN010000001">
    <property type="protein sequence ID" value="MDG5752383.1"/>
    <property type="molecule type" value="Genomic_DNA"/>
</dbReference>
<dbReference type="RefSeq" id="WP_124564826.1">
    <property type="nucleotide sequence ID" value="NZ_JARRRY010000001.1"/>
</dbReference>
<gene>
    <name evidence="4" type="ORF">P6P90_00015</name>
</gene>
<organism evidence="4 5">
    <name type="scientific">Ectobacillus antri</name>
    <dbReference type="NCBI Taxonomy" id="2486280"/>
    <lineage>
        <taxon>Bacteria</taxon>
        <taxon>Bacillati</taxon>
        <taxon>Bacillota</taxon>
        <taxon>Bacilli</taxon>
        <taxon>Bacillales</taxon>
        <taxon>Bacillaceae</taxon>
        <taxon>Ectobacillus</taxon>
    </lineage>
</organism>
<protein>
    <submittedName>
        <fullName evidence="4">GNAT family N-acetyltransferase</fullName>
    </submittedName>
</protein>
<evidence type="ECO:0000256" key="2">
    <source>
        <dbReference type="ARBA" id="ARBA00023315"/>
    </source>
</evidence>
<dbReference type="InterPro" id="IPR000182">
    <property type="entry name" value="GNAT_dom"/>
</dbReference>
<dbReference type="SUPFAM" id="SSF55729">
    <property type="entry name" value="Acyl-CoA N-acyltransferases (Nat)"/>
    <property type="match status" value="1"/>
</dbReference>
<proteinExistence type="predicted"/>
<dbReference type="PANTHER" id="PTHR43800:SF1">
    <property type="entry name" value="PEPTIDYL-LYSINE N-ACETYLTRANSFERASE YJAB"/>
    <property type="match status" value="1"/>
</dbReference>
<evidence type="ECO:0000259" key="3">
    <source>
        <dbReference type="PROSITE" id="PS51186"/>
    </source>
</evidence>
<evidence type="ECO:0000313" key="4">
    <source>
        <dbReference type="EMBL" id="MDG5752383.1"/>
    </source>
</evidence>
<reference evidence="4 5" key="1">
    <citation type="submission" date="2023-04" db="EMBL/GenBank/DDBJ databases">
        <title>Ectobacillus antri isolated from activated sludge.</title>
        <authorList>
            <person name="Yan P."/>
            <person name="Liu X."/>
        </authorList>
    </citation>
    <scope>NUCLEOTIDE SEQUENCE [LARGE SCALE GENOMIC DNA]</scope>
    <source>
        <strain evidence="4 5">C18H</strain>
    </source>
</reference>
<sequence length="120" mass="13763">MLIRFKKSYEKIAMGLLSFMPTEKDLKKLQVTVKEYEENQNWQLYLWKENEDVLGIIGTIKKEDGVVHIQHICVTPSHRHAGIGTKMVQELRSMMPGVTVCGNEHTASFCEKCEADPIQL</sequence>
<dbReference type="Pfam" id="PF00583">
    <property type="entry name" value="Acetyltransf_1"/>
    <property type="match status" value="1"/>
</dbReference>